<proteinExistence type="predicted"/>
<dbReference type="EMBL" id="CP074371">
    <property type="protein sequence ID" value="QVI23201.1"/>
    <property type="molecule type" value="Genomic_DNA"/>
</dbReference>
<keyword evidence="2" id="KW-1185">Reference proteome</keyword>
<organism evidence="1 2">
    <name type="scientific">Nocardia tengchongensis</name>
    <dbReference type="NCBI Taxonomy" id="2055889"/>
    <lineage>
        <taxon>Bacteria</taxon>
        <taxon>Bacillati</taxon>
        <taxon>Actinomycetota</taxon>
        <taxon>Actinomycetes</taxon>
        <taxon>Mycobacteriales</taxon>
        <taxon>Nocardiaceae</taxon>
        <taxon>Nocardia</taxon>
    </lineage>
</organism>
<dbReference type="Proteomes" id="UP000683310">
    <property type="component" value="Chromosome"/>
</dbReference>
<evidence type="ECO:0000313" key="2">
    <source>
        <dbReference type="Proteomes" id="UP000683310"/>
    </source>
</evidence>
<name>A0ABX8CTG7_9NOCA</name>
<reference evidence="1 2" key="1">
    <citation type="submission" date="2021-04" db="EMBL/GenBank/DDBJ databases">
        <title>Nocardia tengchongensis.</title>
        <authorList>
            <person name="Zhuang k."/>
            <person name="Ran Y."/>
            <person name="Li W."/>
        </authorList>
    </citation>
    <scope>NUCLEOTIDE SEQUENCE [LARGE SCALE GENOMIC DNA]</scope>
    <source>
        <strain evidence="1 2">CFH S0057</strain>
    </source>
</reference>
<protein>
    <submittedName>
        <fullName evidence="1">Uncharacterized protein</fullName>
    </submittedName>
</protein>
<gene>
    <name evidence="1" type="ORF">KHQ06_09995</name>
</gene>
<accession>A0ABX8CTG7</accession>
<evidence type="ECO:0000313" key="1">
    <source>
        <dbReference type="EMBL" id="QVI23201.1"/>
    </source>
</evidence>
<sequence>MSGSASLISIDAAEVIRGLPQAARMSEWGETDRDLGWMDLTIFSDHIDPGEYSRYAMYDSAGVVDAARRFMRCVDGPVGDWFLQRDSLTKLVAQARRPQENAVNDQSPRAQLVRTTVILSALNGRLADAAGLMGWYLQNGLFGRVDSYEQATAFDAALRERFPGYAQARTLMS</sequence>